<evidence type="ECO:0000313" key="2">
    <source>
        <dbReference type="Proteomes" id="UP000494165"/>
    </source>
</evidence>
<dbReference type="AlphaFoldDB" id="A0A8S1D8B1"/>
<accession>A0A8S1D8B1</accession>
<name>A0A8S1D8B1_9INSE</name>
<dbReference type="Proteomes" id="UP000494165">
    <property type="component" value="Unassembled WGS sequence"/>
</dbReference>
<protein>
    <submittedName>
        <fullName evidence="1">Uncharacterized protein</fullName>
    </submittedName>
</protein>
<proteinExistence type="predicted"/>
<reference evidence="1 2" key="1">
    <citation type="submission" date="2020-04" db="EMBL/GenBank/DDBJ databases">
        <authorList>
            <person name="Alioto T."/>
            <person name="Alioto T."/>
            <person name="Gomez Garrido J."/>
        </authorList>
    </citation>
    <scope>NUCLEOTIDE SEQUENCE [LARGE SCALE GENOMIC DNA]</scope>
</reference>
<keyword evidence="2" id="KW-1185">Reference proteome</keyword>
<evidence type="ECO:0000313" key="1">
    <source>
        <dbReference type="EMBL" id="CAB3378497.1"/>
    </source>
</evidence>
<organism evidence="1 2">
    <name type="scientific">Cloeon dipterum</name>
    <dbReference type="NCBI Taxonomy" id="197152"/>
    <lineage>
        <taxon>Eukaryota</taxon>
        <taxon>Metazoa</taxon>
        <taxon>Ecdysozoa</taxon>
        <taxon>Arthropoda</taxon>
        <taxon>Hexapoda</taxon>
        <taxon>Insecta</taxon>
        <taxon>Pterygota</taxon>
        <taxon>Palaeoptera</taxon>
        <taxon>Ephemeroptera</taxon>
        <taxon>Pisciforma</taxon>
        <taxon>Baetidae</taxon>
        <taxon>Cloeon</taxon>
    </lineage>
</organism>
<sequence length="79" mass="8417">MSGTPTAASVCLIRVIWRSPHIQLDKQRLGGAGENDPPSTLIVLSCQLLEKCEGTNGTTWLAAASYRTAAPKSTLAYLD</sequence>
<gene>
    <name evidence="1" type="ORF">CLODIP_2_CD00755</name>
</gene>
<comment type="caution">
    <text evidence="1">The sequence shown here is derived from an EMBL/GenBank/DDBJ whole genome shotgun (WGS) entry which is preliminary data.</text>
</comment>
<dbReference type="EMBL" id="CADEPI010000166">
    <property type="protein sequence ID" value="CAB3378497.1"/>
    <property type="molecule type" value="Genomic_DNA"/>
</dbReference>